<dbReference type="InterPro" id="IPR011662">
    <property type="entry name" value="Secretin/TonB_short_N"/>
</dbReference>
<gene>
    <name evidence="11" type="ORF">WJU16_08475</name>
</gene>
<dbReference type="Proteomes" id="UP001485459">
    <property type="component" value="Chromosome"/>
</dbReference>
<feature type="domain" description="TonB-dependent receptor plug" evidence="10">
    <location>
        <begin position="203"/>
        <end position="332"/>
    </location>
</feature>
<dbReference type="Pfam" id="PF07715">
    <property type="entry name" value="Plug"/>
    <property type="match status" value="1"/>
</dbReference>
<dbReference type="Gene3D" id="2.60.40.1120">
    <property type="entry name" value="Carboxypeptidase-like, regulatory domain"/>
    <property type="match status" value="1"/>
</dbReference>
<evidence type="ECO:0000256" key="8">
    <source>
        <dbReference type="SAM" id="SignalP"/>
    </source>
</evidence>
<dbReference type="InterPro" id="IPR039426">
    <property type="entry name" value="TonB-dep_rcpt-like"/>
</dbReference>
<dbReference type="EMBL" id="CP149822">
    <property type="protein sequence ID" value="WZN43066.1"/>
    <property type="molecule type" value="Genomic_DNA"/>
</dbReference>
<proteinExistence type="inferred from homology"/>
<evidence type="ECO:0000256" key="7">
    <source>
        <dbReference type="PROSITE-ProRule" id="PRU01360"/>
    </source>
</evidence>
<dbReference type="InterPro" id="IPR023997">
    <property type="entry name" value="TonB-dep_OMP_SusC/RagA_CS"/>
</dbReference>
<dbReference type="InterPro" id="IPR023996">
    <property type="entry name" value="TonB-dep_OMP_SusC/RagA"/>
</dbReference>
<keyword evidence="2 7" id="KW-0813">Transport</keyword>
<dbReference type="Gene3D" id="2.170.130.10">
    <property type="entry name" value="TonB-dependent receptor, plug domain"/>
    <property type="match status" value="1"/>
</dbReference>
<evidence type="ECO:0000256" key="1">
    <source>
        <dbReference type="ARBA" id="ARBA00004571"/>
    </source>
</evidence>
<name>A0ABZ2YTD0_9BACT</name>
<keyword evidence="5 7" id="KW-0472">Membrane</keyword>
<keyword evidence="3 7" id="KW-1134">Transmembrane beta strand</keyword>
<feature type="domain" description="Secretin/TonB short N-terminal" evidence="9">
    <location>
        <begin position="46"/>
        <end position="97"/>
    </location>
</feature>
<dbReference type="SUPFAM" id="SSF56935">
    <property type="entry name" value="Porins"/>
    <property type="match status" value="1"/>
</dbReference>
<accession>A0ABZ2YTD0</accession>
<evidence type="ECO:0000313" key="12">
    <source>
        <dbReference type="Proteomes" id="UP001485459"/>
    </source>
</evidence>
<comment type="similarity">
    <text evidence="7">Belongs to the TonB-dependent receptor family.</text>
</comment>
<dbReference type="Gene3D" id="2.40.170.20">
    <property type="entry name" value="TonB-dependent receptor, beta-barrel domain"/>
    <property type="match status" value="1"/>
</dbReference>
<evidence type="ECO:0000259" key="10">
    <source>
        <dbReference type="Pfam" id="PF07715"/>
    </source>
</evidence>
<dbReference type="InterPro" id="IPR037066">
    <property type="entry name" value="Plug_dom_sf"/>
</dbReference>
<evidence type="ECO:0000256" key="5">
    <source>
        <dbReference type="ARBA" id="ARBA00023136"/>
    </source>
</evidence>
<evidence type="ECO:0000256" key="4">
    <source>
        <dbReference type="ARBA" id="ARBA00022692"/>
    </source>
</evidence>
<feature type="signal peptide" evidence="8">
    <location>
        <begin position="1"/>
        <end position="21"/>
    </location>
</feature>
<organism evidence="11 12">
    <name type="scientific">Chitinophaga pollutisoli</name>
    <dbReference type="NCBI Taxonomy" id="3133966"/>
    <lineage>
        <taxon>Bacteria</taxon>
        <taxon>Pseudomonadati</taxon>
        <taxon>Bacteroidota</taxon>
        <taxon>Chitinophagia</taxon>
        <taxon>Chitinophagales</taxon>
        <taxon>Chitinophagaceae</taxon>
        <taxon>Chitinophaga</taxon>
    </lineage>
</organism>
<dbReference type="Pfam" id="PF13715">
    <property type="entry name" value="CarbopepD_reg_2"/>
    <property type="match status" value="1"/>
</dbReference>
<dbReference type="Pfam" id="PF07660">
    <property type="entry name" value="STN"/>
    <property type="match status" value="1"/>
</dbReference>
<dbReference type="InterPro" id="IPR008969">
    <property type="entry name" value="CarboxyPept-like_regulatory"/>
</dbReference>
<dbReference type="InterPro" id="IPR036942">
    <property type="entry name" value="Beta-barrel_TonB_sf"/>
</dbReference>
<sequence>MRITAFLMCVFSLQLSASSSAQTITLTTRETPLLQIFSEIKKQTGYVVFYQPNALQKTAPVSVSVRQAPLEAFLREILQGQELDFSIKNQNIILRKKDAPVFTLPALPPPEITGQVLAEDGTPLPGATIQVKGTQVRTMTDAEGKFKLEADPGATLVVTFIGYQTQEVRVGTRKSVMLSMPQAVSALDASIVQGYGVTSRRLSTSNIAKISGKELEMTPNTNPLAALQGRVPGLIITANNGLPGAQYKVEIRGRTQVERYGGADDQPLFIIDGVPMASNNGNINMLQSAISANSTGGLSPFSGINTADIESIEILKDADATAIYGSRGANGVILVSTRRAKAGALQFNFNGATGASRVRIPHMLSTKEYMAMRNEAFANDGITPNKTNAYDMLVWDATRDNNLAKQLLGGTASYTNLQAAASGGTQTLQYRLSGGYNRQTDIYPGTFPNTRSAASLSLTSRSKNQKITMTFNANYSSNKNTSTSSDLAMKLTLPPNFLMYDDQGNIAWNEGGIQTDHPLAYTLKKYTAISDNLTGNLNLSYAVLKNLIVRANVGYNTIKTEELSLTPRASINPLDKTSVSNAQFGNNNFNSWIFEPQVDYFTYIGKGKLTAMAGATYQNRENNGYSFRAEGYTSDEFLGSLVGLPSTALKVMSSQQTQYKYQAFFGRLNYVHAEKYLVNLSGRRDGSSRFGPNYRFSNFGAAGLGWIFTSEPFMKDLTFLSFGKLRASYGITGNDQIGDYKYLDAYSTNAFTPTYNDSTALVPSALFKPDLHWEKNKKSEIGLELGFLKDRILFSAAWYRNVSSDPLVNYPLPSTTGFTTITANLAGVLVENKGWELSLVSNNIVKKDFSWTTNFNITIPKNQLLRFPNIEQSSYARSYQVGRPLNVIFAAHYLGVNPQTGLYEVEDTNKDGVYSTLDFQFTKDTDPDFYGGLTNTIRYKQFSLDFLIQFHKQLDQNWLTAMTSGFSQVPVGGILNVPYLDMQPWRKPGDIALLQKYTTRSSASNSLQGNYAAAFSDAKYTDAAFIRLKNVYLTYTLSSAIARKIRMNTVQVFMQAQNLFTWSSRPGADPETVFLSRTPPMKTATIGLQLNF</sequence>
<dbReference type="InterPro" id="IPR012910">
    <property type="entry name" value="Plug_dom"/>
</dbReference>
<dbReference type="NCBIfam" id="TIGR04056">
    <property type="entry name" value="OMP_RagA_SusC"/>
    <property type="match status" value="1"/>
</dbReference>
<evidence type="ECO:0000256" key="3">
    <source>
        <dbReference type="ARBA" id="ARBA00022452"/>
    </source>
</evidence>
<dbReference type="SUPFAM" id="SSF49464">
    <property type="entry name" value="Carboxypeptidase regulatory domain-like"/>
    <property type="match status" value="1"/>
</dbReference>
<evidence type="ECO:0000313" key="11">
    <source>
        <dbReference type="EMBL" id="WZN43066.1"/>
    </source>
</evidence>
<dbReference type="RefSeq" id="WP_341837888.1">
    <property type="nucleotide sequence ID" value="NZ_CP149822.1"/>
</dbReference>
<dbReference type="NCBIfam" id="TIGR04057">
    <property type="entry name" value="SusC_RagA_signa"/>
    <property type="match status" value="1"/>
</dbReference>
<dbReference type="PROSITE" id="PS52016">
    <property type="entry name" value="TONB_DEPENDENT_REC_3"/>
    <property type="match status" value="1"/>
</dbReference>
<protein>
    <submittedName>
        <fullName evidence="11">SusC/RagA family TonB-linked outer membrane protein</fullName>
    </submittedName>
</protein>
<evidence type="ECO:0000259" key="9">
    <source>
        <dbReference type="Pfam" id="PF07660"/>
    </source>
</evidence>
<comment type="subcellular location">
    <subcellularLocation>
        <location evidence="1 7">Cell outer membrane</location>
        <topology evidence="1 7">Multi-pass membrane protein</topology>
    </subcellularLocation>
</comment>
<keyword evidence="8" id="KW-0732">Signal</keyword>
<reference evidence="12" key="1">
    <citation type="submission" date="2024-03" db="EMBL/GenBank/DDBJ databases">
        <title>Chitinophaga horti sp. nov., isolated from garden soil.</title>
        <authorList>
            <person name="Lee D.S."/>
            <person name="Han D.M."/>
            <person name="Baek J.H."/>
            <person name="Choi D.G."/>
            <person name="Jeon J.H."/>
            <person name="Jeon C.O."/>
        </authorList>
    </citation>
    <scope>NUCLEOTIDE SEQUENCE [LARGE SCALE GENOMIC DNA]</scope>
    <source>
        <strain evidence="12">GPA1</strain>
    </source>
</reference>
<feature type="chain" id="PRO_5046292660" evidence="8">
    <location>
        <begin position="22"/>
        <end position="1092"/>
    </location>
</feature>
<keyword evidence="4 7" id="KW-0812">Transmembrane</keyword>
<keyword evidence="6 7" id="KW-0998">Cell outer membrane</keyword>
<evidence type="ECO:0000256" key="6">
    <source>
        <dbReference type="ARBA" id="ARBA00023237"/>
    </source>
</evidence>
<evidence type="ECO:0000256" key="2">
    <source>
        <dbReference type="ARBA" id="ARBA00022448"/>
    </source>
</evidence>
<keyword evidence="12" id="KW-1185">Reference proteome</keyword>